<feature type="domain" description="SH3" evidence="5">
    <location>
        <begin position="372"/>
        <end position="429"/>
    </location>
</feature>
<sequence>MNYIWIKLNIILILLLIKVYCDEGNNNIKAPPGAIQESPNYCTQFNRTTVFLDLNKVNGLDGDQFVSSSFSLINPNEKLDYYIRYILASRGVCFYEEGQLKEINKWDILQVNGIDDNNQPVTADIRYTKTTLCSYFYDKYKFENEVTTENSLKEHLVCKQHCTTFLTALYFILSNREYCKDPTDTMEAPPDVYQRRNELVNNLNNFCQNLPDGNCKQLDNFEVANCGFGSVGLKEEYCKIHNNEECCDYTYSQIKTEIKYKLHNESIITGVSVASVFVILGSYFSAKYIKEIKIQESIKRSVLNQEKEFHESNKQLLQDAYNQGFDPNKQTFNSNSRNLNNAGTLRPKANPVSTMNSYGSSQRGTMATGGRYPQNSYQVSQDYTSTDERDISLRRGMIVQLIQKYEGGWLLVKDINSNRQVLEIEIIKD</sequence>
<evidence type="ECO:0000256" key="1">
    <source>
        <dbReference type="ARBA" id="ARBA00022443"/>
    </source>
</evidence>
<keyword evidence="4" id="KW-0732">Signal</keyword>
<accession>A0A1Y2EM20</accession>
<feature type="chain" id="PRO_5012146802" description="SH3 domain-containing protein" evidence="4">
    <location>
        <begin position="22"/>
        <end position="429"/>
    </location>
</feature>
<evidence type="ECO:0000259" key="5">
    <source>
        <dbReference type="PROSITE" id="PS50002"/>
    </source>
</evidence>
<evidence type="ECO:0000313" key="6">
    <source>
        <dbReference type="EMBL" id="ORY72613.1"/>
    </source>
</evidence>
<keyword evidence="1 2" id="KW-0728">SH3 domain</keyword>
<name>A0A1Y2EM20_9FUNG</name>
<dbReference type="SUPFAM" id="SSF50044">
    <property type="entry name" value="SH3-domain"/>
    <property type="match status" value="1"/>
</dbReference>
<protein>
    <recommendedName>
        <fullName evidence="5">SH3 domain-containing protein</fullName>
    </recommendedName>
</protein>
<feature type="compositionally biased region" description="Polar residues" evidence="3">
    <location>
        <begin position="351"/>
        <end position="365"/>
    </location>
</feature>
<dbReference type="OrthoDB" id="2157562at2759"/>
<evidence type="ECO:0000256" key="3">
    <source>
        <dbReference type="SAM" id="MobiDB-lite"/>
    </source>
</evidence>
<dbReference type="PROSITE" id="PS50002">
    <property type="entry name" value="SH3"/>
    <property type="match status" value="1"/>
</dbReference>
<dbReference type="AlphaFoldDB" id="A0A1Y2EM20"/>
<evidence type="ECO:0000256" key="2">
    <source>
        <dbReference type="PROSITE-ProRule" id="PRU00192"/>
    </source>
</evidence>
<dbReference type="EMBL" id="MCOG01000038">
    <property type="protein sequence ID" value="ORY72613.1"/>
    <property type="molecule type" value="Genomic_DNA"/>
</dbReference>
<proteinExistence type="predicted"/>
<dbReference type="Pfam" id="PF00018">
    <property type="entry name" value="SH3_1"/>
    <property type="match status" value="1"/>
</dbReference>
<evidence type="ECO:0000256" key="4">
    <source>
        <dbReference type="SAM" id="SignalP"/>
    </source>
</evidence>
<reference evidence="6 7" key="1">
    <citation type="submission" date="2016-08" db="EMBL/GenBank/DDBJ databases">
        <title>A Parts List for Fungal Cellulosomes Revealed by Comparative Genomics.</title>
        <authorList>
            <consortium name="DOE Joint Genome Institute"/>
            <person name="Haitjema C.H."/>
            <person name="Gilmore S.P."/>
            <person name="Henske J.K."/>
            <person name="Solomon K.V."/>
            <person name="De Groot R."/>
            <person name="Kuo A."/>
            <person name="Mondo S.J."/>
            <person name="Salamov A.A."/>
            <person name="Labutti K."/>
            <person name="Zhao Z."/>
            <person name="Chiniquy J."/>
            <person name="Barry K."/>
            <person name="Brewer H.M."/>
            <person name="Purvine S.O."/>
            <person name="Wright A.T."/>
            <person name="Boxma B."/>
            <person name="Van Alen T."/>
            <person name="Hackstein J.H."/>
            <person name="Baker S.E."/>
            <person name="Grigoriev I.V."/>
            <person name="O'Malley M.A."/>
        </authorList>
    </citation>
    <scope>NUCLEOTIDE SEQUENCE [LARGE SCALE GENOMIC DNA]</scope>
    <source>
        <strain evidence="6 7">G1</strain>
    </source>
</reference>
<dbReference type="Proteomes" id="UP000193920">
    <property type="component" value="Unassembled WGS sequence"/>
</dbReference>
<feature type="compositionally biased region" description="Polar residues" evidence="3">
    <location>
        <begin position="332"/>
        <end position="343"/>
    </location>
</feature>
<evidence type="ECO:0000313" key="7">
    <source>
        <dbReference type="Proteomes" id="UP000193920"/>
    </source>
</evidence>
<dbReference type="Gene3D" id="2.30.30.40">
    <property type="entry name" value="SH3 Domains"/>
    <property type="match status" value="1"/>
</dbReference>
<dbReference type="InterPro" id="IPR036028">
    <property type="entry name" value="SH3-like_dom_sf"/>
</dbReference>
<gene>
    <name evidence="6" type="ORF">LY90DRAFT_503561</name>
</gene>
<feature type="region of interest" description="Disordered" evidence="3">
    <location>
        <begin position="332"/>
        <end position="377"/>
    </location>
</feature>
<comment type="caution">
    <text evidence="6">The sequence shown here is derived from an EMBL/GenBank/DDBJ whole genome shotgun (WGS) entry which is preliminary data.</text>
</comment>
<organism evidence="6 7">
    <name type="scientific">Neocallimastix californiae</name>
    <dbReference type="NCBI Taxonomy" id="1754190"/>
    <lineage>
        <taxon>Eukaryota</taxon>
        <taxon>Fungi</taxon>
        <taxon>Fungi incertae sedis</taxon>
        <taxon>Chytridiomycota</taxon>
        <taxon>Chytridiomycota incertae sedis</taxon>
        <taxon>Neocallimastigomycetes</taxon>
        <taxon>Neocallimastigales</taxon>
        <taxon>Neocallimastigaceae</taxon>
        <taxon>Neocallimastix</taxon>
    </lineage>
</organism>
<dbReference type="STRING" id="1754190.A0A1Y2EM20"/>
<feature type="signal peptide" evidence="4">
    <location>
        <begin position="1"/>
        <end position="21"/>
    </location>
</feature>
<keyword evidence="7" id="KW-1185">Reference proteome</keyword>
<dbReference type="InterPro" id="IPR001452">
    <property type="entry name" value="SH3_domain"/>
</dbReference>